<dbReference type="InterPro" id="IPR020483">
    <property type="entry name" value="Uncharacterised_YgbA"/>
</dbReference>
<accession>A0A4Q2JW32</accession>
<protein>
    <submittedName>
        <fullName evidence="1">Nitrous oxide-stimulated promoter family protein</fullName>
    </submittedName>
</protein>
<dbReference type="OrthoDB" id="5344095at2"/>
<dbReference type="NCBIfam" id="NF007714">
    <property type="entry name" value="PRK10410.1-2"/>
    <property type="match status" value="1"/>
</dbReference>
<sequence length="114" mass="12772">MQDSPSTAKRRKREEKTVSQMIALYCAGNHADAPKTSTAVCGEPVCAQCAELDAYAALRTQRCRKMDVKTSCDACENHCYKPEMREKIRTVMRYSGPRMLGKHPIAAIRHLIGK</sequence>
<proteinExistence type="predicted"/>
<keyword evidence="2" id="KW-1185">Reference proteome</keyword>
<evidence type="ECO:0000313" key="2">
    <source>
        <dbReference type="Proteomes" id="UP000293345"/>
    </source>
</evidence>
<gene>
    <name evidence="1" type="ORF">ET524_00930</name>
</gene>
<comment type="caution">
    <text evidence="1">The sequence shown here is derived from an EMBL/GenBank/DDBJ whole genome shotgun (WGS) entry which is preliminary data.</text>
</comment>
<dbReference type="Proteomes" id="UP000293345">
    <property type="component" value="Unassembled WGS sequence"/>
</dbReference>
<organism evidence="1 2">
    <name type="scientific">Senegalimassilia faecalis</name>
    <dbReference type="NCBI Taxonomy" id="2509433"/>
    <lineage>
        <taxon>Bacteria</taxon>
        <taxon>Bacillati</taxon>
        <taxon>Actinomycetota</taxon>
        <taxon>Coriobacteriia</taxon>
        <taxon>Coriobacteriales</taxon>
        <taxon>Coriobacteriaceae</taxon>
        <taxon>Senegalimassilia</taxon>
    </lineage>
</organism>
<dbReference type="RefSeq" id="WP_129422955.1">
    <property type="nucleotide sequence ID" value="NZ_DBFAJO010000019.1"/>
</dbReference>
<evidence type="ECO:0000313" key="1">
    <source>
        <dbReference type="EMBL" id="RXZ53225.1"/>
    </source>
</evidence>
<dbReference type="Pfam" id="PF11756">
    <property type="entry name" value="YgbA_NO"/>
    <property type="match status" value="1"/>
</dbReference>
<dbReference type="EMBL" id="SDPW01000001">
    <property type="protein sequence ID" value="RXZ53225.1"/>
    <property type="molecule type" value="Genomic_DNA"/>
</dbReference>
<reference evidence="1 2" key="1">
    <citation type="submission" date="2019-01" db="EMBL/GenBank/DDBJ databases">
        <title>Senegalimassilia sp. nov. KGMB04484 isolated human feces.</title>
        <authorList>
            <person name="Han K.-I."/>
            <person name="Kim J.-S."/>
            <person name="Lee K.C."/>
            <person name="Suh M.K."/>
            <person name="Eom M.K."/>
            <person name="Lee J.H."/>
            <person name="Park S.-H."/>
            <person name="Kang S.W."/>
            <person name="Park J.-E."/>
            <person name="Oh B.S."/>
            <person name="Yu S.Y."/>
            <person name="Choi S.-H."/>
            <person name="Lee D.H."/>
            <person name="Yoon H."/>
            <person name="Kim B.-Y."/>
            <person name="Lee J.H."/>
            <person name="Lee J.-S."/>
        </authorList>
    </citation>
    <scope>NUCLEOTIDE SEQUENCE [LARGE SCALE GENOMIC DNA]</scope>
    <source>
        <strain evidence="1 2">KGMB04484</strain>
    </source>
</reference>
<dbReference type="AlphaFoldDB" id="A0A4Q2JW32"/>
<name>A0A4Q2JW32_9ACTN</name>